<organism evidence="2 3">
    <name type="scientific">Gulo gulo</name>
    <name type="common">Wolverine</name>
    <name type="synonym">Gluton</name>
    <dbReference type="NCBI Taxonomy" id="48420"/>
    <lineage>
        <taxon>Eukaryota</taxon>
        <taxon>Metazoa</taxon>
        <taxon>Chordata</taxon>
        <taxon>Craniata</taxon>
        <taxon>Vertebrata</taxon>
        <taxon>Euteleostomi</taxon>
        <taxon>Mammalia</taxon>
        <taxon>Eutheria</taxon>
        <taxon>Laurasiatheria</taxon>
        <taxon>Carnivora</taxon>
        <taxon>Caniformia</taxon>
        <taxon>Musteloidea</taxon>
        <taxon>Mustelidae</taxon>
        <taxon>Guloninae</taxon>
        <taxon>Gulo</taxon>
    </lineage>
</organism>
<comment type="caution">
    <text evidence="2">The sequence shown here is derived from an EMBL/GenBank/DDBJ whole genome shotgun (WGS) entry which is preliminary data.</text>
</comment>
<name>A0A9X9M9T4_GULGU</name>
<proteinExistence type="predicted"/>
<feature type="compositionally biased region" description="Basic and acidic residues" evidence="1">
    <location>
        <begin position="58"/>
        <end position="68"/>
    </location>
</feature>
<evidence type="ECO:0008006" key="4">
    <source>
        <dbReference type="Google" id="ProtNLM"/>
    </source>
</evidence>
<sequence>MLKMMTFFQGLPGQQTVPGGLDFPRSSQKLPSTSEVESETSMSEASSEDLVPPLEAKAAPESDKDQLTKQKKKRPKGLANMFSVFTKGRKKGQPSSAEPEGEPESQLESGRPLPTGRLGPRAG</sequence>
<evidence type="ECO:0000256" key="1">
    <source>
        <dbReference type="SAM" id="MobiDB-lite"/>
    </source>
</evidence>
<evidence type="ECO:0000313" key="2">
    <source>
        <dbReference type="EMBL" id="VCX40037.1"/>
    </source>
</evidence>
<feature type="region of interest" description="Disordered" evidence="1">
    <location>
        <begin position="1"/>
        <end position="123"/>
    </location>
</feature>
<gene>
    <name evidence="2" type="ORF">BN2614_LOCUS4</name>
</gene>
<keyword evidence="3" id="KW-1185">Reference proteome</keyword>
<dbReference type="Proteomes" id="UP000269945">
    <property type="component" value="Unassembled WGS sequence"/>
</dbReference>
<feature type="compositionally biased region" description="Low complexity" evidence="1">
    <location>
        <begin position="32"/>
        <end position="45"/>
    </location>
</feature>
<dbReference type="EMBL" id="CYRY02044855">
    <property type="protein sequence ID" value="VCX40037.1"/>
    <property type="molecule type" value="Genomic_DNA"/>
</dbReference>
<evidence type="ECO:0000313" key="3">
    <source>
        <dbReference type="Proteomes" id="UP000269945"/>
    </source>
</evidence>
<dbReference type="AlphaFoldDB" id="A0A9X9M9T4"/>
<reference evidence="2 3" key="1">
    <citation type="submission" date="2018-10" db="EMBL/GenBank/DDBJ databases">
        <authorList>
            <person name="Ekblom R."/>
            <person name="Jareborg N."/>
        </authorList>
    </citation>
    <scope>NUCLEOTIDE SEQUENCE [LARGE SCALE GENOMIC DNA]</scope>
    <source>
        <tissue evidence="2">Muscle</tissue>
    </source>
</reference>
<accession>A0A9X9M9T4</accession>
<protein>
    <recommendedName>
        <fullName evidence="4">Tumor necrosis factor alpha-induced protein 2</fullName>
    </recommendedName>
</protein>